<dbReference type="GO" id="GO:0010043">
    <property type="term" value="P:response to zinc ion"/>
    <property type="evidence" value="ECO:0007669"/>
    <property type="project" value="TreeGrafter"/>
</dbReference>
<evidence type="ECO:0000256" key="7">
    <source>
        <dbReference type="ARBA" id="ARBA00022906"/>
    </source>
</evidence>
<keyword evidence="9" id="KW-0406">Ion transport</keyword>
<feature type="transmembrane region" description="Helical" evidence="14">
    <location>
        <begin position="156"/>
        <end position="174"/>
    </location>
</feature>
<dbReference type="GO" id="GO:0030658">
    <property type="term" value="C:transport vesicle membrane"/>
    <property type="evidence" value="ECO:0007669"/>
    <property type="project" value="UniProtKB-SubCell"/>
</dbReference>
<comment type="similarity">
    <text evidence="2">Belongs to the cation diffusion facilitator (CDF) transporter (TC 2.A.4) family. SLC30A subfamily.</text>
</comment>
<dbReference type="PANTHER" id="PTHR11562:SF17">
    <property type="entry name" value="RE54080P-RELATED"/>
    <property type="match status" value="1"/>
</dbReference>
<keyword evidence="3" id="KW-0813">Transport</keyword>
<feature type="domain" description="Cation efflux protein transmembrane" evidence="15">
    <location>
        <begin position="126"/>
        <end position="339"/>
    </location>
</feature>
<dbReference type="Pfam" id="PF01545">
    <property type="entry name" value="Cation_efflux"/>
    <property type="match status" value="1"/>
</dbReference>
<keyword evidence="7" id="KW-0864">Zinc transport</keyword>
<evidence type="ECO:0000313" key="18">
    <source>
        <dbReference type="Proteomes" id="UP000494040"/>
    </source>
</evidence>
<feature type="transmembrane region" description="Helical" evidence="14">
    <location>
        <begin position="126"/>
        <end position="150"/>
    </location>
</feature>
<dbReference type="GeneID" id="106674416"/>
<feature type="transmembrane region" description="Helical" evidence="14">
    <location>
        <begin position="310"/>
        <end position="331"/>
    </location>
</feature>
<dbReference type="EnsemblMetazoa" id="XM_014407111.2">
    <property type="protein sequence ID" value="XP_014262597.1"/>
    <property type="gene ID" value="LOC106674416"/>
</dbReference>
<dbReference type="FunFam" id="1.20.1510.10:FF:000002">
    <property type="entry name" value="zinc transporter 3 isoform X1"/>
    <property type="match status" value="1"/>
</dbReference>
<evidence type="ECO:0008006" key="19">
    <source>
        <dbReference type="Google" id="ProtNLM"/>
    </source>
</evidence>
<evidence type="ECO:0000256" key="9">
    <source>
        <dbReference type="ARBA" id="ARBA00023065"/>
    </source>
</evidence>
<evidence type="ECO:0000313" key="17">
    <source>
        <dbReference type="EnsemblMetazoa" id="XP_014262597.1"/>
    </source>
</evidence>
<dbReference type="AlphaFoldDB" id="A0A8I6SF86"/>
<evidence type="ECO:0000256" key="13">
    <source>
        <dbReference type="SAM" id="MobiDB-lite"/>
    </source>
</evidence>
<dbReference type="SUPFAM" id="SSF161111">
    <property type="entry name" value="Cation efflux protein transmembrane domain-like"/>
    <property type="match status" value="1"/>
</dbReference>
<feature type="compositionally biased region" description="Basic and acidic residues" evidence="13">
    <location>
        <begin position="534"/>
        <end position="546"/>
    </location>
</feature>
<evidence type="ECO:0000256" key="11">
    <source>
        <dbReference type="ARBA" id="ARBA00023329"/>
    </source>
</evidence>
<dbReference type="NCBIfam" id="TIGR01297">
    <property type="entry name" value="CDF"/>
    <property type="match status" value="1"/>
</dbReference>
<evidence type="ECO:0000256" key="12">
    <source>
        <dbReference type="ARBA" id="ARBA00048349"/>
    </source>
</evidence>
<feature type="compositionally biased region" description="Basic residues" evidence="13">
    <location>
        <begin position="547"/>
        <end position="558"/>
    </location>
</feature>
<keyword evidence="5" id="KW-0479">Metal-binding</keyword>
<dbReference type="Gene3D" id="1.20.1510.10">
    <property type="entry name" value="Cation efflux protein transmembrane domain"/>
    <property type="match status" value="1"/>
</dbReference>
<keyword evidence="6" id="KW-0862">Zinc</keyword>
<dbReference type="KEGG" id="clec:106674416"/>
<keyword evidence="4 14" id="KW-0812">Transmembrane</keyword>
<evidence type="ECO:0000256" key="6">
    <source>
        <dbReference type="ARBA" id="ARBA00022833"/>
    </source>
</evidence>
<keyword evidence="8 14" id="KW-1133">Transmembrane helix</keyword>
<evidence type="ECO:0000256" key="2">
    <source>
        <dbReference type="ARBA" id="ARBA00008873"/>
    </source>
</evidence>
<dbReference type="OMA" id="FFHITIQ"/>
<dbReference type="RefSeq" id="XP_014262597.1">
    <property type="nucleotide sequence ID" value="XM_014407111.2"/>
</dbReference>
<feature type="region of interest" description="Disordered" evidence="13">
    <location>
        <begin position="455"/>
        <end position="558"/>
    </location>
</feature>
<comment type="catalytic activity">
    <reaction evidence="12">
        <text>Zn(2+)(in) + 2 H(+)(out) = Zn(2+)(out) + 2 H(+)(in)</text>
        <dbReference type="Rhea" id="RHEA:72627"/>
        <dbReference type="ChEBI" id="CHEBI:15378"/>
        <dbReference type="ChEBI" id="CHEBI:29105"/>
    </reaction>
</comment>
<dbReference type="InterPro" id="IPR027470">
    <property type="entry name" value="Cation_efflux_CTD"/>
</dbReference>
<evidence type="ECO:0000256" key="14">
    <source>
        <dbReference type="SAM" id="Phobius"/>
    </source>
</evidence>
<evidence type="ECO:0000256" key="8">
    <source>
        <dbReference type="ARBA" id="ARBA00022989"/>
    </source>
</evidence>
<evidence type="ECO:0000259" key="16">
    <source>
        <dbReference type="Pfam" id="PF16916"/>
    </source>
</evidence>
<evidence type="ECO:0000256" key="10">
    <source>
        <dbReference type="ARBA" id="ARBA00023136"/>
    </source>
</evidence>
<dbReference type="Proteomes" id="UP000494040">
    <property type="component" value="Unassembled WGS sequence"/>
</dbReference>
<keyword evidence="11" id="KW-0968">Cytoplasmic vesicle</keyword>
<keyword evidence="18" id="KW-1185">Reference proteome</keyword>
<dbReference type="GO" id="GO:0005385">
    <property type="term" value="F:zinc ion transmembrane transporter activity"/>
    <property type="evidence" value="ECO:0007669"/>
    <property type="project" value="UniProtKB-ARBA"/>
</dbReference>
<reference evidence="17" key="1">
    <citation type="submission" date="2022-01" db="UniProtKB">
        <authorList>
            <consortium name="EnsemblMetazoa"/>
        </authorList>
    </citation>
    <scope>IDENTIFICATION</scope>
</reference>
<evidence type="ECO:0000256" key="3">
    <source>
        <dbReference type="ARBA" id="ARBA00022448"/>
    </source>
</evidence>
<accession>A0A8I6SF86</accession>
<dbReference type="InterPro" id="IPR027469">
    <property type="entry name" value="Cation_efflux_TMD_sf"/>
</dbReference>
<comment type="subcellular location">
    <subcellularLocation>
        <location evidence="1">Cytoplasmic vesicle</location>
        <location evidence="1">Secretory vesicle membrane</location>
        <topology evidence="1">Multi-pass membrane protein</topology>
    </subcellularLocation>
</comment>
<organism evidence="17 18">
    <name type="scientific">Cimex lectularius</name>
    <name type="common">Bed bug</name>
    <name type="synonym">Acanthia lectularia</name>
    <dbReference type="NCBI Taxonomy" id="79782"/>
    <lineage>
        <taxon>Eukaryota</taxon>
        <taxon>Metazoa</taxon>
        <taxon>Ecdysozoa</taxon>
        <taxon>Arthropoda</taxon>
        <taxon>Hexapoda</taxon>
        <taxon>Insecta</taxon>
        <taxon>Pterygota</taxon>
        <taxon>Neoptera</taxon>
        <taxon>Paraneoptera</taxon>
        <taxon>Hemiptera</taxon>
        <taxon>Heteroptera</taxon>
        <taxon>Panheteroptera</taxon>
        <taxon>Cimicomorpha</taxon>
        <taxon>Cimicidae</taxon>
        <taxon>Cimex</taxon>
    </lineage>
</organism>
<protein>
    <recommendedName>
        <fullName evidence="19">Zinc transporter</fullName>
    </recommendedName>
</protein>
<sequence>MDKENEVRKIPEPISTHPSHVLIPEPIIWYTKDGKTSHTTTHEVISQQYLSLSGSNTEYGSLTAMTSNQPGTSKVIYCVHGKPGGCCATIVNTDGSTAGSGEIKIADEHCHHDRGDLVDRRARRKLIIASVLCVFFMIAEVIGGILSHSLAIATDAAHLLTDFAGFMISLFSLWMSTRKPTRLMPFGWHRAEVIGALTSVLTIWIVTGILVYMAIERIVLGNYEIDAFVMLVTSAVGVVVNLVMGMTLHQHSHSHGGHHHNQLESELPLKKNKKNINVRAAFIHVLGDLIQSVGVLIAAIVIYYRNDWKIVDPICTFLFSFLVLMTTFSIIKDALIVLMEGMPRDVDFNDVLNTFLDIEGVVAVHNLRIWALSLDKAALAAHLAIKPGATPQDILKTASQRIHQKYNFFEMTLQIENFSQKMEECVQCQDSSRLLTLPDDSPRKQSKLSRLKETLQEISGLTRSSGAKASIKSTDTRGSSKQKRKKSSHKQTANLKDSEGSSSAAGKAKQEKNADRSSSIAGLSRDSQPRGKSTPKERSTDREEIRKHGKTNPKKKGF</sequence>
<dbReference type="GO" id="GO:0005886">
    <property type="term" value="C:plasma membrane"/>
    <property type="evidence" value="ECO:0007669"/>
    <property type="project" value="TreeGrafter"/>
</dbReference>
<keyword evidence="10 14" id="KW-0472">Membrane</keyword>
<proteinExistence type="inferred from homology"/>
<dbReference type="GO" id="GO:0046872">
    <property type="term" value="F:metal ion binding"/>
    <property type="evidence" value="ECO:0007669"/>
    <property type="project" value="UniProtKB-KW"/>
</dbReference>
<feature type="transmembrane region" description="Helical" evidence="14">
    <location>
        <begin position="194"/>
        <end position="215"/>
    </location>
</feature>
<evidence type="ECO:0000256" key="5">
    <source>
        <dbReference type="ARBA" id="ARBA00022723"/>
    </source>
</evidence>
<feature type="transmembrane region" description="Helical" evidence="14">
    <location>
        <begin position="280"/>
        <end position="304"/>
    </location>
</feature>
<name>A0A8I6SF86_CIMLE</name>
<feature type="domain" description="Cation efflux protein cytoplasmic" evidence="16">
    <location>
        <begin position="343"/>
        <end position="417"/>
    </location>
</feature>
<evidence type="ECO:0000259" key="15">
    <source>
        <dbReference type="Pfam" id="PF01545"/>
    </source>
</evidence>
<evidence type="ECO:0000256" key="4">
    <source>
        <dbReference type="ARBA" id="ARBA00022692"/>
    </source>
</evidence>
<dbReference type="PANTHER" id="PTHR11562">
    <property type="entry name" value="CATION EFFLUX PROTEIN/ ZINC TRANSPORTER"/>
    <property type="match status" value="1"/>
</dbReference>
<feature type="compositionally biased region" description="Basic residues" evidence="13">
    <location>
        <begin position="480"/>
        <end position="489"/>
    </location>
</feature>
<evidence type="ECO:0000256" key="1">
    <source>
        <dbReference type="ARBA" id="ARBA00004638"/>
    </source>
</evidence>
<feature type="compositionally biased region" description="Polar residues" evidence="13">
    <location>
        <begin position="456"/>
        <end position="477"/>
    </location>
</feature>
<dbReference type="InterPro" id="IPR002524">
    <property type="entry name" value="Cation_efflux"/>
</dbReference>
<feature type="transmembrane region" description="Helical" evidence="14">
    <location>
        <begin position="227"/>
        <end position="248"/>
    </location>
</feature>
<dbReference type="Pfam" id="PF16916">
    <property type="entry name" value="ZT_dimer"/>
    <property type="match status" value="1"/>
</dbReference>
<dbReference type="OrthoDB" id="9944568at2759"/>
<dbReference type="InterPro" id="IPR050681">
    <property type="entry name" value="CDF/SLC30A"/>
</dbReference>
<dbReference type="InterPro" id="IPR058533">
    <property type="entry name" value="Cation_efflux_TM"/>
</dbReference>